<evidence type="ECO:0000313" key="1">
    <source>
        <dbReference type="EMBL" id="PWN41188.1"/>
    </source>
</evidence>
<dbReference type="EMBL" id="KZ819397">
    <property type="protein sequence ID" value="PWN41188.1"/>
    <property type="molecule type" value="Genomic_DNA"/>
</dbReference>
<dbReference type="GeneID" id="37036199"/>
<organism evidence="1 2">
    <name type="scientific">Ceraceosorus guamensis</name>
    <dbReference type="NCBI Taxonomy" id="1522189"/>
    <lineage>
        <taxon>Eukaryota</taxon>
        <taxon>Fungi</taxon>
        <taxon>Dikarya</taxon>
        <taxon>Basidiomycota</taxon>
        <taxon>Ustilaginomycotina</taxon>
        <taxon>Exobasidiomycetes</taxon>
        <taxon>Ceraceosorales</taxon>
        <taxon>Ceraceosoraceae</taxon>
        <taxon>Ceraceosorus</taxon>
    </lineage>
</organism>
<protein>
    <submittedName>
        <fullName evidence="1">Uncharacterized protein</fullName>
    </submittedName>
</protein>
<dbReference type="AlphaFoldDB" id="A0A316VW67"/>
<evidence type="ECO:0000313" key="2">
    <source>
        <dbReference type="Proteomes" id="UP000245783"/>
    </source>
</evidence>
<accession>A0A316VW67</accession>
<dbReference type="Proteomes" id="UP000245783">
    <property type="component" value="Unassembled WGS sequence"/>
</dbReference>
<sequence length="87" mass="9506">MGELWRQSTTAALSFALRPHLYLFCASSTGWSSVIPDCVASTRHSVRQFATWLAATDIHSHQRLCSLTHEAVHGLAKVKANLSSALV</sequence>
<name>A0A316VW67_9BASI</name>
<keyword evidence="2" id="KW-1185">Reference proteome</keyword>
<dbReference type="RefSeq" id="XP_025368348.1">
    <property type="nucleotide sequence ID" value="XM_025514329.1"/>
</dbReference>
<proteinExistence type="predicted"/>
<reference evidence="1 2" key="1">
    <citation type="journal article" date="2018" name="Mol. Biol. Evol.">
        <title>Broad Genomic Sampling Reveals a Smut Pathogenic Ancestry of the Fungal Clade Ustilaginomycotina.</title>
        <authorList>
            <person name="Kijpornyongpan T."/>
            <person name="Mondo S.J."/>
            <person name="Barry K."/>
            <person name="Sandor L."/>
            <person name="Lee J."/>
            <person name="Lipzen A."/>
            <person name="Pangilinan J."/>
            <person name="LaButti K."/>
            <person name="Hainaut M."/>
            <person name="Henrissat B."/>
            <person name="Grigoriev I.V."/>
            <person name="Spatafora J.W."/>
            <person name="Aime M.C."/>
        </authorList>
    </citation>
    <scope>NUCLEOTIDE SEQUENCE [LARGE SCALE GENOMIC DNA]</scope>
    <source>
        <strain evidence="1 2">MCA 4658</strain>
    </source>
</reference>
<dbReference type="InParanoid" id="A0A316VW67"/>
<gene>
    <name evidence="1" type="ORF">IE81DRAFT_324801</name>
</gene>